<organism evidence="1 2">
    <name type="scientific">Vibrio anguillarum</name>
    <name type="common">Listonella anguillarum</name>
    <dbReference type="NCBI Taxonomy" id="55601"/>
    <lineage>
        <taxon>Bacteria</taxon>
        <taxon>Pseudomonadati</taxon>
        <taxon>Pseudomonadota</taxon>
        <taxon>Gammaproteobacteria</taxon>
        <taxon>Vibrionales</taxon>
        <taxon>Vibrionaceae</taxon>
        <taxon>Vibrio</taxon>
    </lineage>
</organism>
<gene>
    <name evidence="1" type="ORF">EAY07_25130</name>
</gene>
<dbReference type="EMBL" id="RDOM01000991">
    <property type="protein sequence ID" value="MBF4275232.1"/>
    <property type="molecule type" value="Genomic_DNA"/>
</dbReference>
<comment type="caution">
    <text evidence="1">The sequence shown here is derived from an EMBL/GenBank/DDBJ whole genome shotgun (WGS) entry which is preliminary data.</text>
</comment>
<reference evidence="1 2" key="1">
    <citation type="journal article" date="2021" name="PeerJ">
        <title>Analysis of 44 Vibrio anguillarum genomes reveals high genetic diversity.</title>
        <authorList>
            <person name="Hansen M.J."/>
            <person name="Dalsgaard I."/>
        </authorList>
    </citation>
    <scope>NUCLEOTIDE SEQUENCE [LARGE SCALE GENOMIC DNA]</scope>
    <source>
        <strain evidence="1 2">17-16730-2A</strain>
    </source>
</reference>
<dbReference type="Proteomes" id="UP000722957">
    <property type="component" value="Unassembled WGS sequence"/>
</dbReference>
<name>A0ABD4KUS2_VIBAN</name>
<accession>A0ABD4KUS2</accession>
<evidence type="ECO:0000313" key="2">
    <source>
        <dbReference type="Proteomes" id="UP000722957"/>
    </source>
</evidence>
<protein>
    <submittedName>
        <fullName evidence="1">DUF2235 domain-containing protein</fullName>
    </submittedName>
</protein>
<feature type="non-terminal residue" evidence="1">
    <location>
        <position position="1"/>
    </location>
</feature>
<dbReference type="AlphaFoldDB" id="A0ABD4KUS2"/>
<evidence type="ECO:0000313" key="1">
    <source>
        <dbReference type="EMBL" id="MBF4275232.1"/>
    </source>
</evidence>
<sequence length="161" mass="18952">KQRDLATGWQESDYVEPEVEFIEQGKKEGGRVVGRLYIQRKVEGELARVYLRLMYGLAEYHGVPVADADGFLWQNPEEYLYIVKDFTFQPVERFSFSLEQFSQQILDMAKQGQYTKLESEFDAKRKQELMQLNLFHHSSDDSFALKPLWDKSQGCYKRASY</sequence>
<feature type="non-terminal residue" evidence="1">
    <location>
        <position position="161"/>
    </location>
</feature>
<proteinExistence type="predicted"/>